<protein>
    <submittedName>
        <fullName evidence="1">9933_t:CDS:1</fullName>
    </submittedName>
</protein>
<dbReference type="AlphaFoldDB" id="A0A9N9E3Q1"/>
<dbReference type="Proteomes" id="UP000789706">
    <property type="component" value="Unassembled WGS sequence"/>
</dbReference>
<gene>
    <name evidence="1" type="ORF">DEBURN_LOCUS11697</name>
</gene>
<accession>A0A9N9E3Q1</accession>
<dbReference type="PANTHER" id="PTHR46579:SF1">
    <property type="entry name" value="F5_8 TYPE C DOMAIN-CONTAINING PROTEIN"/>
    <property type="match status" value="1"/>
</dbReference>
<reference evidence="1" key="1">
    <citation type="submission" date="2021-06" db="EMBL/GenBank/DDBJ databases">
        <authorList>
            <person name="Kallberg Y."/>
            <person name="Tangrot J."/>
            <person name="Rosling A."/>
        </authorList>
    </citation>
    <scope>NUCLEOTIDE SEQUENCE</scope>
    <source>
        <strain evidence="1">AZ414A</strain>
    </source>
</reference>
<comment type="caution">
    <text evidence="1">The sequence shown here is derived from an EMBL/GenBank/DDBJ whole genome shotgun (WGS) entry which is preliminary data.</text>
</comment>
<proteinExistence type="predicted"/>
<evidence type="ECO:0000313" key="1">
    <source>
        <dbReference type="EMBL" id="CAG8658791.1"/>
    </source>
</evidence>
<feature type="non-terminal residue" evidence="1">
    <location>
        <position position="209"/>
    </location>
</feature>
<sequence>EIEHKPYNLSNNELKEIGEKMVSMRKDMPLDIGKPPRDISKHHAGFKAVEWRNWIIHYSIPLLIKYLPERYIKGWAFFVKAVKLCLNWTITNENLIEIEENLKKFYHHYESSYYEFEVEQISTCRICYHYLLHVTECIKFLGPCWCYWQFPMERICGMLLPLVKSKIKPYENLANNISLMNCMSHIPYVPDLKHILIEEDNEKKWSSNQ</sequence>
<feature type="non-terminal residue" evidence="1">
    <location>
        <position position="1"/>
    </location>
</feature>
<organism evidence="1 2">
    <name type="scientific">Diversispora eburnea</name>
    <dbReference type="NCBI Taxonomy" id="1213867"/>
    <lineage>
        <taxon>Eukaryota</taxon>
        <taxon>Fungi</taxon>
        <taxon>Fungi incertae sedis</taxon>
        <taxon>Mucoromycota</taxon>
        <taxon>Glomeromycotina</taxon>
        <taxon>Glomeromycetes</taxon>
        <taxon>Diversisporales</taxon>
        <taxon>Diversisporaceae</taxon>
        <taxon>Diversispora</taxon>
    </lineage>
</organism>
<dbReference type="OrthoDB" id="2443892at2759"/>
<name>A0A9N9E3Q1_9GLOM</name>
<evidence type="ECO:0000313" key="2">
    <source>
        <dbReference type="Proteomes" id="UP000789706"/>
    </source>
</evidence>
<dbReference type="PANTHER" id="PTHR46579">
    <property type="entry name" value="F5/8 TYPE C DOMAIN-CONTAINING PROTEIN-RELATED"/>
    <property type="match status" value="1"/>
</dbReference>
<dbReference type="EMBL" id="CAJVPK010007952">
    <property type="protein sequence ID" value="CAG8658791.1"/>
    <property type="molecule type" value="Genomic_DNA"/>
</dbReference>
<keyword evidence="2" id="KW-1185">Reference proteome</keyword>